<keyword evidence="2" id="KW-1185">Reference proteome</keyword>
<reference evidence="1" key="1">
    <citation type="submission" date="2013-11" db="EMBL/GenBank/DDBJ databases">
        <title>Genome sequence of the fusiform rust pathogen reveals effectors for host alternation and coevolution with pine.</title>
        <authorList>
            <consortium name="DOE Joint Genome Institute"/>
            <person name="Smith K."/>
            <person name="Pendleton A."/>
            <person name="Kubisiak T."/>
            <person name="Anderson C."/>
            <person name="Salamov A."/>
            <person name="Aerts A."/>
            <person name="Riley R."/>
            <person name="Clum A."/>
            <person name="Lindquist E."/>
            <person name="Ence D."/>
            <person name="Campbell M."/>
            <person name="Kronenberg Z."/>
            <person name="Feau N."/>
            <person name="Dhillon B."/>
            <person name="Hamelin R."/>
            <person name="Burleigh J."/>
            <person name="Smith J."/>
            <person name="Yandell M."/>
            <person name="Nelson C."/>
            <person name="Grigoriev I."/>
            <person name="Davis J."/>
        </authorList>
    </citation>
    <scope>NUCLEOTIDE SEQUENCE</scope>
    <source>
        <strain evidence="1">G11</strain>
    </source>
</reference>
<name>A0A9P6T5U5_9BASI</name>
<gene>
    <name evidence="1" type="ORF">CROQUDRAFT_100875</name>
</gene>
<evidence type="ECO:0000313" key="1">
    <source>
        <dbReference type="EMBL" id="KAG0139915.1"/>
    </source>
</evidence>
<comment type="caution">
    <text evidence="1">The sequence shown here is derived from an EMBL/GenBank/DDBJ whole genome shotgun (WGS) entry which is preliminary data.</text>
</comment>
<accession>A0A9P6T5U5</accession>
<dbReference type="Proteomes" id="UP000886653">
    <property type="component" value="Unassembled WGS sequence"/>
</dbReference>
<feature type="non-terminal residue" evidence="1">
    <location>
        <position position="1"/>
    </location>
</feature>
<organism evidence="1 2">
    <name type="scientific">Cronartium quercuum f. sp. fusiforme G11</name>
    <dbReference type="NCBI Taxonomy" id="708437"/>
    <lineage>
        <taxon>Eukaryota</taxon>
        <taxon>Fungi</taxon>
        <taxon>Dikarya</taxon>
        <taxon>Basidiomycota</taxon>
        <taxon>Pucciniomycotina</taxon>
        <taxon>Pucciniomycetes</taxon>
        <taxon>Pucciniales</taxon>
        <taxon>Coleosporiaceae</taxon>
        <taxon>Cronartium</taxon>
    </lineage>
</organism>
<evidence type="ECO:0000313" key="2">
    <source>
        <dbReference type="Proteomes" id="UP000886653"/>
    </source>
</evidence>
<proteinExistence type="predicted"/>
<dbReference type="AlphaFoldDB" id="A0A9P6T5U5"/>
<dbReference type="EMBL" id="MU167503">
    <property type="protein sequence ID" value="KAG0139915.1"/>
    <property type="molecule type" value="Genomic_DNA"/>
</dbReference>
<protein>
    <submittedName>
        <fullName evidence="1">Uncharacterized protein</fullName>
    </submittedName>
</protein>
<sequence>RGSNGVSRRHSDRCVLFELENSDRGNPGLRKSRWVGHVQIEDSCTNSEFPQQPIRPQTPYRWGSRWSIDELKAADRPASGRQRRRSIDRQCIGGLSTANGPIRKTGLSTVFIDHR</sequence>